<protein>
    <recommendedName>
        <fullName evidence="3">Protein kinase domain-containing protein</fullName>
    </recommendedName>
</protein>
<sequence length="239" mass="27421">MSNEKLEISYKFPTIKRKNSTFTSSKNTFLECKRPHSGCTTDSRFFAKKGTNEPQYIVKRILPKKIDLYGSTPEKRLKLFNFATIEFESELDKWNLVYPNFKGRIVFNQEFGPRLILPCLPGQELGWWLNHINFGDTITEAKIWLAVAYALRDLETKNLYQNDILEPNILVNKQDNGVFKAYVIDFGSVSAGFDCNVGRSSVCDRAQKLTGYSCKNYNEAIQNLNAYLASFNCRSECKA</sequence>
<evidence type="ECO:0000313" key="2">
    <source>
        <dbReference type="Proteomes" id="UP000234343"/>
    </source>
</evidence>
<organism evidence="1 2">
    <name type="scientific">Legionella sainthelensi</name>
    <dbReference type="NCBI Taxonomy" id="28087"/>
    <lineage>
        <taxon>Bacteria</taxon>
        <taxon>Pseudomonadati</taxon>
        <taxon>Pseudomonadota</taxon>
        <taxon>Gammaproteobacteria</taxon>
        <taxon>Legionellales</taxon>
        <taxon>Legionellaceae</taxon>
        <taxon>Legionella</taxon>
    </lineage>
</organism>
<accession>A0A2H5FM64</accession>
<dbReference type="RefSeq" id="WP_101900201.1">
    <property type="nucleotide sequence ID" value="NZ_CP025491.2"/>
</dbReference>
<gene>
    <name evidence="1" type="ORF">CAB17_11390</name>
</gene>
<dbReference type="Gene3D" id="1.10.510.10">
    <property type="entry name" value="Transferase(Phosphotransferase) domain 1"/>
    <property type="match status" value="1"/>
</dbReference>
<dbReference type="InterPro" id="IPR011009">
    <property type="entry name" value="Kinase-like_dom_sf"/>
</dbReference>
<dbReference type="SUPFAM" id="SSF56112">
    <property type="entry name" value="Protein kinase-like (PK-like)"/>
    <property type="match status" value="1"/>
</dbReference>
<evidence type="ECO:0000313" key="1">
    <source>
        <dbReference type="EMBL" id="AUH72590.1"/>
    </source>
</evidence>
<dbReference type="EMBL" id="CP025491">
    <property type="protein sequence ID" value="AUH72590.1"/>
    <property type="molecule type" value="Genomic_DNA"/>
</dbReference>
<proteinExistence type="predicted"/>
<evidence type="ECO:0008006" key="3">
    <source>
        <dbReference type="Google" id="ProtNLM"/>
    </source>
</evidence>
<dbReference type="KEGG" id="lsh:CAB17_11390"/>
<dbReference type="AlphaFoldDB" id="A0A2H5FM64"/>
<name>A0A2H5FM64_9GAMM</name>
<keyword evidence="2" id="KW-1185">Reference proteome</keyword>
<reference evidence="1 2" key="1">
    <citation type="submission" date="2017-12" db="EMBL/GenBank/DDBJ databases">
        <title>Legionella sainthelensi LA01-117, whole genome sequence of a clinical isolate from New Zealand.</title>
        <authorList>
            <person name="Cree S.L."/>
            <person name="Slow S."/>
            <person name="Kennedy M.A."/>
            <person name="Murdoch D.R."/>
            <person name="Biggs P.J."/>
            <person name="Anderson T."/>
        </authorList>
    </citation>
    <scope>NUCLEOTIDE SEQUENCE [LARGE SCALE GENOMIC DNA]</scope>
    <source>
        <strain evidence="1 2">LA01-117</strain>
    </source>
</reference>
<dbReference type="Proteomes" id="UP000234343">
    <property type="component" value="Chromosome"/>
</dbReference>